<evidence type="ECO:0000313" key="1">
    <source>
        <dbReference type="EMBL" id="KNZ47725.1"/>
    </source>
</evidence>
<sequence length="257" mass="28836">MRGSTFQQTPLEVEYSHLATNDEDNYHSNNDEAPEELNVGNTNGLILDLPPPFNFFGEITPHPAAHSQVASMIPNLSPHNEAVNHSMLQALLKLDPEKNSLANKIVEQWVSQLTQSNKTNCLPPGFSQKNPQAVKLVQQIVYDLINQSLAAFQLQQHLPRASEFTQELAIPTHVMVRFTYLHLATILFVHSGSNARGAAWGPIDCQLIFLRSQSEDYNLLWSKLILQKDQLVFGSGNHYYQKNQANTLTLPTKAEVQ</sequence>
<comment type="caution">
    <text evidence="1">The sequence shown here is derived from an EMBL/GenBank/DDBJ whole genome shotgun (WGS) entry which is preliminary data.</text>
</comment>
<protein>
    <submittedName>
        <fullName evidence="1">Uncharacterized protein</fullName>
    </submittedName>
</protein>
<proteinExistence type="predicted"/>
<feature type="non-terminal residue" evidence="1">
    <location>
        <position position="257"/>
    </location>
</feature>
<dbReference type="Proteomes" id="UP000037035">
    <property type="component" value="Unassembled WGS sequence"/>
</dbReference>
<name>A0A0L6UIT0_9BASI</name>
<evidence type="ECO:0000313" key="2">
    <source>
        <dbReference type="Proteomes" id="UP000037035"/>
    </source>
</evidence>
<dbReference type="AlphaFoldDB" id="A0A0L6UIT0"/>
<gene>
    <name evidence="1" type="ORF">VP01_61g13</name>
</gene>
<dbReference type="EMBL" id="LAVV01011497">
    <property type="protein sequence ID" value="KNZ47725.1"/>
    <property type="molecule type" value="Genomic_DNA"/>
</dbReference>
<accession>A0A0L6UIT0</accession>
<organism evidence="1 2">
    <name type="scientific">Puccinia sorghi</name>
    <dbReference type="NCBI Taxonomy" id="27349"/>
    <lineage>
        <taxon>Eukaryota</taxon>
        <taxon>Fungi</taxon>
        <taxon>Dikarya</taxon>
        <taxon>Basidiomycota</taxon>
        <taxon>Pucciniomycotina</taxon>
        <taxon>Pucciniomycetes</taxon>
        <taxon>Pucciniales</taxon>
        <taxon>Pucciniaceae</taxon>
        <taxon>Puccinia</taxon>
    </lineage>
</organism>
<reference evidence="1 2" key="1">
    <citation type="submission" date="2015-08" db="EMBL/GenBank/DDBJ databases">
        <title>Next Generation Sequencing and Analysis of the Genome of Puccinia sorghi L Schw, the Causal Agent of Maize Common Rust.</title>
        <authorList>
            <person name="Rochi L."/>
            <person name="Burguener G."/>
            <person name="Darino M."/>
            <person name="Turjanski A."/>
            <person name="Kreff E."/>
            <person name="Dieguez M.J."/>
            <person name="Sacco F."/>
        </authorList>
    </citation>
    <scope>NUCLEOTIDE SEQUENCE [LARGE SCALE GENOMIC DNA]</scope>
    <source>
        <strain evidence="1 2">RO10H11247</strain>
    </source>
</reference>
<dbReference type="VEuPathDB" id="FungiDB:VP01_61g13"/>
<keyword evidence="2" id="KW-1185">Reference proteome</keyword>